<dbReference type="OrthoDB" id="8061334at2759"/>
<dbReference type="AlphaFoldDB" id="A0A0V1MH13"/>
<keyword evidence="3" id="KW-1185">Reference proteome</keyword>
<protein>
    <submittedName>
        <fullName evidence="2">Retrovirus-related Pol polyprotein from transposon TNT 1-94</fullName>
    </submittedName>
</protein>
<dbReference type="PANTHER" id="PTHR47481:SF22">
    <property type="entry name" value="RETROTRANSPOSON GAG DOMAIN-CONTAINING PROTEIN"/>
    <property type="match status" value="1"/>
</dbReference>
<feature type="domain" description="GAG-pre-integrase" evidence="1">
    <location>
        <begin position="302"/>
        <end position="346"/>
    </location>
</feature>
<proteinExistence type="predicted"/>
<evidence type="ECO:0000313" key="3">
    <source>
        <dbReference type="Proteomes" id="UP000054843"/>
    </source>
</evidence>
<name>A0A0V1MH13_9BILA</name>
<reference evidence="2 3" key="1">
    <citation type="submission" date="2015-01" db="EMBL/GenBank/DDBJ databases">
        <title>Evolution of Trichinella species and genotypes.</title>
        <authorList>
            <person name="Korhonen P.K."/>
            <person name="Edoardo P."/>
            <person name="Giuseppe L.R."/>
            <person name="Gasser R.B."/>
        </authorList>
    </citation>
    <scope>NUCLEOTIDE SEQUENCE [LARGE SCALE GENOMIC DNA]</scope>
    <source>
        <strain evidence="2">ISS1980</strain>
    </source>
</reference>
<gene>
    <name evidence="2" type="ORF">T10_8874</name>
</gene>
<dbReference type="InterPro" id="IPR025724">
    <property type="entry name" value="GAG-pre-integrase_dom"/>
</dbReference>
<dbReference type="STRING" id="268474.A0A0V1MH13"/>
<sequence length="515" mass="59918">MNTTVKIELLGKENYDTWKLQAQAILDKNDLWEFDDELSLEAALKWDISDQKAKADLILTISPLELREIKDCETSNEIWLRLASIYESKGPARKATFRKRFILNRMNDQQSMDDFLKEFFNCVDKLKAVDLDIAFDLLSILLLYSIPGSYESFRIAIESRAKLPKSEGLKIKLLEEYEARKNREPKHDDGMFARGKSRAFAVERKDTWRSIADQTLLAADPIRNGVWTQEHHLICALTRKCSDRIRSVTLDNTLYGPDLRSNLLSVSKITEKGFEVIFQKNSALITNSNFGTVMVAYEEGDLYYVESPSFITATAESKVPTLMEWHRRLGHLNEKRLLELTKNEKSQTKKSCRPLELIHTEICGPMRQSSIGGLKYFITFTDDHFQWCKTYFFQNRNEVLDALMNFNTLTIKLETKLRRCDQTMQMNIAAKSFRISRERTVCDMKLQCNISHNKMVWPRERTARYSTWRDVCCWSRSYHSTSGLKQFQRPVTYGIIVHLGAGIVKYHSYYETAQN</sequence>
<dbReference type="PANTHER" id="PTHR47481">
    <property type="match status" value="1"/>
</dbReference>
<dbReference type="Proteomes" id="UP000054843">
    <property type="component" value="Unassembled WGS sequence"/>
</dbReference>
<evidence type="ECO:0000259" key="1">
    <source>
        <dbReference type="Pfam" id="PF13976"/>
    </source>
</evidence>
<organism evidence="2 3">
    <name type="scientific">Trichinella papuae</name>
    <dbReference type="NCBI Taxonomy" id="268474"/>
    <lineage>
        <taxon>Eukaryota</taxon>
        <taxon>Metazoa</taxon>
        <taxon>Ecdysozoa</taxon>
        <taxon>Nematoda</taxon>
        <taxon>Enoplea</taxon>
        <taxon>Dorylaimia</taxon>
        <taxon>Trichinellida</taxon>
        <taxon>Trichinellidae</taxon>
        <taxon>Trichinella</taxon>
    </lineage>
</organism>
<dbReference type="Pfam" id="PF14223">
    <property type="entry name" value="Retrotran_gag_2"/>
    <property type="match status" value="1"/>
</dbReference>
<comment type="caution">
    <text evidence="2">The sequence shown here is derived from an EMBL/GenBank/DDBJ whole genome shotgun (WGS) entry which is preliminary data.</text>
</comment>
<evidence type="ECO:0000313" key="2">
    <source>
        <dbReference type="EMBL" id="KRZ70892.1"/>
    </source>
</evidence>
<dbReference type="Pfam" id="PF13976">
    <property type="entry name" value="gag_pre-integrs"/>
    <property type="match status" value="1"/>
</dbReference>
<dbReference type="EMBL" id="JYDO01000106">
    <property type="protein sequence ID" value="KRZ70892.1"/>
    <property type="molecule type" value="Genomic_DNA"/>
</dbReference>
<accession>A0A0V1MH13</accession>